<proteinExistence type="predicted"/>
<gene>
    <name evidence="2" type="ORF">Mgra_00004253</name>
</gene>
<comment type="caution">
    <text evidence="2">The sequence shown here is derived from an EMBL/GenBank/DDBJ whole genome shotgun (WGS) entry which is preliminary data.</text>
</comment>
<dbReference type="OrthoDB" id="9970481at2759"/>
<keyword evidence="3" id="KW-1185">Reference proteome</keyword>
<evidence type="ECO:0000313" key="3">
    <source>
        <dbReference type="Proteomes" id="UP000605970"/>
    </source>
</evidence>
<organism evidence="2 3">
    <name type="scientific">Meloidogyne graminicola</name>
    <dbReference type="NCBI Taxonomy" id="189291"/>
    <lineage>
        <taxon>Eukaryota</taxon>
        <taxon>Metazoa</taxon>
        <taxon>Ecdysozoa</taxon>
        <taxon>Nematoda</taxon>
        <taxon>Chromadorea</taxon>
        <taxon>Rhabditida</taxon>
        <taxon>Tylenchina</taxon>
        <taxon>Tylenchomorpha</taxon>
        <taxon>Tylenchoidea</taxon>
        <taxon>Meloidogynidae</taxon>
        <taxon>Meloidogyninae</taxon>
        <taxon>Meloidogyne</taxon>
    </lineage>
</organism>
<name>A0A8S9ZSP9_9BILA</name>
<feature type="non-terminal residue" evidence="2">
    <location>
        <position position="1"/>
    </location>
</feature>
<protein>
    <submittedName>
        <fullName evidence="2">Peptidase A2 domain-containing protein</fullName>
    </submittedName>
</protein>
<dbReference type="EMBL" id="JABEBT010000031">
    <property type="protein sequence ID" value="KAF7636264.1"/>
    <property type="molecule type" value="Genomic_DNA"/>
</dbReference>
<keyword evidence="1" id="KW-0732">Signal</keyword>
<reference evidence="2" key="1">
    <citation type="journal article" date="2020" name="Ecol. Evol.">
        <title>Genome structure and content of the rice root-knot nematode (Meloidogyne graminicola).</title>
        <authorList>
            <person name="Phan N.T."/>
            <person name="Danchin E.G.J."/>
            <person name="Klopp C."/>
            <person name="Perfus-Barbeoch L."/>
            <person name="Kozlowski D.K."/>
            <person name="Koutsovoulos G.D."/>
            <person name="Lopez-Roques C."/>
            <person name="Bouchez O."/>
            <person name="Zahm M."/>
            <person name="Besnard G."/>
            <person name="Bellafiore S."/>
        </authorList>
    </citation>
    <scope>NUCLEOTIDE SEQUENCE</scope>
    <source>
        <strain evidence="2">VN-18</strain>
    </source>
</reference>
<sequence>MLFQLLFIIIALKLSLVPGSFGEYCNDKFGGYCLNDNIRGCCVHGYPLCCEKGHSNCIPRFGGNMTQKCGNKDRICKEGQVCMFITKELEKCVPNEILQCNKYIELEKKINCGELGYPIGYGLKYCNRFFEHSSEFTESGQNFIKCTGKCLLDQMD</sequence>
<evidence type="ECO:0000256" key="1">
    <source>
        <dbReference type="SAM" id="SignalP"/>
    </source>
</evidence>
<dbReference type="Proteomes" id="UP000605970">
    <property type="component" value="Unassembled WGS sequence"/>
</dbReference>
<evidence type="ECO:0000313" key="2">
    <source>
        <dbReference type="EMBL" id="KAF7636264.1"/>
    </source>
</evidence>
<feature type="signal peptide" evidence="1">
    <location>
        <begin position="1"/>
        <end position="22"/>
    </location>
</feature>
<dbReference type="AlphaFoldDB" id="A0A8S9ZSP9"/>
<accession>A0A8S9ZSP9</accession>
<feature type="chain" id="PRO_5035716791" evidence="1">
    <location>
        <begin position="23"/>
        <end position="156"/>
    </location>
</feature>